<proteinExistence type="predicted"/>
<evidence type="ECO:0000256" key="1">
    <source>
        <dbReference type="SAM" id="MobiDB-lite"/>
    </source>
</evidence>
<sequence>MRAGTTVSPPQIAGDESFDVLAQKLATYLTQAIESPHNFDELKKVIYGRSLRPLVRYLVDEVHHEGVVSALIALRWHFSSCVDEDDRGLNETRGLACEIVAWRFVAHLTEREAIDYLCTELPPNINGGQATSSASAENGEIQTRDEEASEQTPLLDGTENVDDSFYDEDDDIQDTTTVFSGSLDAEFANLNALEIAAIAGAKHFLSEKSIQRVVNGIWKGDIIFWYQTHGQNPTLDSISMHSTKKARLYNKNKSDPYCRLRVPLYLKVFEVFFFVTLLAFYYAVLIPKQSERFTIQETLLYVWLLAFSYNELGEFWDAGLTFYATDFWSSWDLGIIATGLASFIARMVGIFGNDERATTISFDILSIQALFLVPRVFSILSLHPYFGMLLPALKEMTKDFIRFLGLVAILYLGFDTTFTFLARGTYSFATMNWLLVKVFFGSGYLGFDVADKVRYSAL</sequence>
<evidence type="ECO:0000313" key="5">
    <source>
        <dbReference type="Proteomes" id="UP001271007"/>
    </source>
</evidence>
<protein>
    <recommendedName>
        <fullName evidence="3">Calcium channel YVC1-like C-terminal transmembrane domain-containing protein</fullName>
    </recommendedName>
</protein>
<reference evidence="4" key="1">
    <citation type="submission" date="2023-04" db="EMBL/GenBank/DDBJ databases">
        <title>Black Yeasts Isolated from many extreme environments.</title>
        <authorList>
            <person name="Coleine C."/>
            <person name="Stajich J.E."/>
            <person name="Selbmann L."/>
        </authorList>
    </citation>
    <scope>NUCLEOTIDE SEQUENCE</scope>
    <source>
        <strain evidence="4">CCFEE 5312</strain>
    </source>
</reference>
<feature type="transmembrane region" description="Helical" evidence="2">
    <location>
        <begin position="298"/>
        <end position="316"/>
    </location>
</feature>
<dbReference type="Pfam" id="PF23317">
    <property type="entry name" value="YVC1_C"/>
    <property type="match status" value="1"/>
</dbReference>
<keyword evidence="5" id="KW-1185">Reference proteome</keyword>
<gene>
    <name evidence="4" type="ORF">LTR09_005432</name>
</gene>
<feature type="domain" description="Calcium channel YVC1-like C-terminal transmembrane" evidence="3">
    <location>
        <begin position="274"/>
        <end position="435"/>
    </location>
</feature>
<dbReference type="EMBL" id="JAWDJX010000015">
    <property type="protein sequence ID" value="KAK3053688.1"/>
    <property type="molecule type" value="Genomic_DNA"/>
</dbReference>
<dbReference type="Proteomes" id="UP001271007">
    <property type="component" value="Unassembled WGS sequence"/>
</dbReference>
<feature type="transmembrane region" description="Helical" evidence="2">
    <location>
        <begin position="328"/>
        <end position="348"/>
    </location>
</feature>
<comment type="caution">
    <text evidence="4">The sequence shown here is derived from an EMBL/GenBank/DDBJ whole genome shotgun (WGS) entry which is preliminary data.</text>
</comment>
<organism evidence="4 5">
    <name type="scientific">Extremus antarcticus</name>
    <dbReference type="NCBI Taxonomy" id="702011"/>
    <lineage>
        <taxon>Eukaryota</taxon>
        <taxon>Fungi</taxon>
        <taxon>Dikarya</taxon>
        <taxon>Ascomycota</taxon>
        <taxon>Pezizomycotina</taxon>
        <taxon>Dothideomycetes</taxon>
        <taxon>Dothideomycetidae</taxon>
        <taxon>Mycosphaerellales</taxon>
        <taxon>Extremaceae</taxon>
        <taxon>Extremus</taxon>
    </lineage>
</organism>
<keyword evidence="2" id="KW-0472">Membrane</keyword>
<dbReference type="PANTHER" id="PTHR35859:SF5">
    <property type="entry name" value="ION TRANSPORT DOMAIN-CONTAINING PROTEIN"/>
    <property type="match status" value="1"/>
</dbReference>
<feature type="region of interest" description="Disordered" evidence="1">
    <location>
        <begin position="128"/>
        <end position="160"/>
    </location>
</feature>
<accession>A0AAJ0DGP5</accession>
<name>A0AAJ0DGP5_9PEZI</name>
<keyword evidence="2" id="KW-1133">Transmembrane helix</keyword>
<dbReference type="PANTHER" id="PTHR35859">
    <property type="entry name" value="NONSELECTIVE CATION CHANNEL PROTEIN"/>
    <property type="match status" value="1"/>
</dbReference>
<evidence type="ECO:0000256" key="2">
    <source>
        <dbReference type="SAM" id="Phobius"/>
    </source>
</evidence>
<dbReference type="InterPro" id="IPR056336">
    <property type="entry name" value="YVC1_C"/>
</dbReference>
<dbReference type="InterPro" id="IPR052971">
    <property type="entry name" value="TRP_calcium_channel"/>
</dbReference>
<evidence type="ECO:0000313" key="4">
    <source>
        <dbReference type="EMBL" id="KAK3053688.1"/>
    </source>
</evidence>
<evidence type="ECO:0000259" key="3">
    <source>
        <dbReference type="Pfam" id="PF23317"/>
    </source>
</evidence>
<feature type="transmembrane region" description="Helical" evidence="2">
    <location>
        <begin position="264"/>
        <end position="286"/>
    </location>
</feature>
<keyword evidence="2" id="KW-0812">Transmembrane</keyword>
<dbReference type="AlphaFoldDB" id="A0AAJ0DGP5"/>
<feature type="transmembrane region" description="Helical" evidence="2">
    <location>
        <begin position="400"/>
        <end position="421"/>
    </location>
</feature>